<evidence type="ECO:0000313" key="2">
    <source>
        <dbReference type="Proteomes" id="UP000188967"/>
    </source>
</evidence>
<accession>A0A1V2GEG3</accession>
<sequence>MAIMSEFDFYQNVIEKHNAVLCFGYNVLFGLDGCSLVVVRRDEVIPVCESSSPVLLNAAFEAFSNWFKEYNDSFEESQAELAAADAASERAISRMFDDCGWMEAAAQDAWEYNKARLDRQSCFYGDI</sequence>
<comment type="caution">
    <text evidence="1">The sequence shown here is derived from an EMBL/GenBank/DDBJ whole genome shotgun (WGS) entry which is preliminary data.</text>
</comment>
<dbReference type="RefSeq" id="WP_076795622.1">
    <property type="nucleotide sequence ID" value="NZ_JAKVSX010000063.1"/>
</dbReference>
<evidence type="ECO:0000313" key="1">
    <source>
        <dbReference type="EMBL" id="ONG34192.1"/>
    </source>
</evidence>
<protein>
    <submittedName>
        <fullName evidence="1">Uncharacterized protein</fullName>
    </submittedName>
</protein>
<organism evidence="1 2">
    <name type="scientific">Escherichia coli</name>
    <dbReference type="NCBI Taxonomy" id="562"/>
    <lineage>
        <taxon>Bacteria</taxon>
        <taxon>Pseudomonadati</taxon>
        <taxon>Pseudomonadota</taxon>
        <taxon>Gammaproteobacteria</taxon>
        <taxon>Enterobacterales</taxon>
        <taxon>Enterobacteriaceae</taxon>
        <taxon>Escherichia</taxon>
    </lineage>
</organism>
<dbReference type="AlphaFoldDB" id="A0A1V2GEG3"/>
<gene>
    <name evidence="1" type="ORF">BXT93_14655</name>
</gene>
<dbReference type="Proteomes" id="UP000188967">
    <property type="component" value="Unassembled WGS sequence"/>
</dbReference>
<reference evidence="1 2" key="1">
    <citation type="submission" date="2017-01" db="EMBL/GenBank/DDBJ databases">
        <title>Draft genome sequence of an E. coli strain isolated from human, in Amazon, Brazil.</title>
        <authorList>
            <person name="Moura Q."/>
            <person name="Fernandes M.R."/>
            <person name="Cerdeira L."/>
            <person name="Vianello M."/>
            <person name="Souza T.A."/>
            <person name="Ienne S."/>
            <person name="Lincopan N."/>
        </authorList>
    </citation>
    <scope>NUCLEOTIDE SEQUENCE [LARGE SCALE GENOMIC DNA]</scope>
    <source>
        <strain evidence="1 2">ICBEcBL-II-13</strain>
    </source>
</reference>
<dbReference type="EMBL" id="MTPS01000234">
    <property type="protein sequence ID" value="ONG34192.1"/>
    <property type="molecule type" value="Genomic_DNA"/>
</dbReference>
<proteinExistence type="predicted"/>
<name>A0A1V2GEG3_ECOLX</name>